<evidence type="ECO:0000256" key="14">
    <source>
        <dbReference type="HAMAP-Rule" id="MF_01849"/>
    </source>
</evidence>
<proteinExistence type="inferred from homology"/>
<keyword evidence="13 14" id="KW-1015">Disulfide bond</keyword>
<keyword evidence="3 14" id="KW-0004">4Fe-4S</keyword>
<gene>
    <name evidence="14 16" type="primary">rlmN</name>
    <name evidence="16" type="ORF">FDQ92_12020</name>
</gene>
<feature type="domain" description="Radical SAM core" evidence="15">
    <location>
        <begin position="98"/>
        <end position="329"/>
    </location>
</feature>
<dbReference type="SUPFAM" id="SSF102114">
    <property type="entry name" value="Radical SAM enzymes"/>
    <property type="match status" value="1"/>
</dbReference>
<feature type="binding site" evidence="14">
    <location>
        <position position="119"/>
    </location>
    <ligand>
        <name>[4Fe-4S] cluster</name>
        <dbReference type="ChEBI" id="CHEBI:49883"/>
        <note>4Fe-4S-S-AdoMet</note>
    </ligand>
</feature>
<comment type="subcellular location">
    <subcellularLocation>
        <location evidence="1 14">Cytoplasm</location>
    </subcellularLocation>
</comment>
<dbReference type="Gene3D" id="1.10.150.530">
    <property type="match status" value="1"/>
</dbReference>
<keyword evidence="7 14" id="KW-0808">Transferase</keyword>
<dbReference type="Pfam" id="PF04055">
    <property type="entry name" value="Radical_SAM"/>
    <property type="match status" value="1"/>
</dbReference>
<dbReference type="NCBIfam" id="TIGR00048">
    <property type="entry name" value="rRNA_mod_RlmN"/>
    <property type="match status" value="1"/>
</dbReference>
<dbReference type="RefSeq" id="WP_137425120.1">
    <property type="nucleotide sequence ID" value="NZ_CP040098.1"/>
</dbReference>
<evidence type="ECO:0000256" key="11">
    <source>
        <dbReference type="ARBA" id="ARBA00023004"/>
    </source>
</evidence>
<dbReference type="HAMAP" id="MF_01849">
    <property type="entry name" value="RNA_methyltr_RlmN"/>
    <property type="match status" value="1"/>
</dbReference>
<dbReference type="InterPro" id="IPR004383">
    <property type="entry name" value="rRNA_lsu_MTrfase_RlmN/Cfr"/>
</dbReference>
<comment type="similarity">
    <text evidence="2 14">Belongs to the radical SAM superfamily. RlmN family.</text>
</comment>
<dbReference type="GO" id="GO:0046872">
    <property type="term" value="F:metal ion binding"/>
    <property type="evidence" value="ECO:0007669"/>
    <property type="project" value="UniProtKB-KW"/>
</dbReference>
<feature type="active site" description="S-methylcysteine intermediate" evidence="14">
    <location>
        <position position="334"/>
    </location>
</feature>
<dbReference type="InterPro" id="IPR048641">
    <property type="entry name" value="RlmN_N"/>
</dbReference>
<evidence type="ECO:0000256" key="7">
    <source>
        <dbReference type="ARBA" id="ARBA00022679"/>
    </source>
</evidence>
<evidence type="ECO:0000256" key="1">
    <source>
        <dbReference type="ARBA" id="ARBA00004496"/>
    </source>
</evidence>
<keyword evidence="5 14" id="KW-0698">rRNA processing</keyword>
<feature type="binding site" evidence="14">
    <location>
        <position position="112"/>
    </location>
    <ligand>
        <name>[4Fe-4S] cluster</name>
        <dbReference type="ChEBI" id="CHEBI:49883"/>
        <note>4Fe-4S-S-AdoMet</note>
    </ligand>
</feature>
<comment type="function">
    <text evidence="14">Specifically methylates position 2 of adenine 2503 in 23S rRNA and position 2 of adenine 37 in tRNAs.</text>
</comment>
<dbReference type="EC" id="2.1.1.192" evidence="14"/>
<dbReference type="PANTHER" id="PTHR30544">
    <property type="entry name" value="23S RRNA METHYLTRANSFERASE"/>
    <property type="match status" value="1"/>
</dbReference>
<dbReference type="SFLD" id="SFLDG01062">
    <property type="entry name" value="methyltransferase_(Class_A)"/>
    <property type="match status" value="1"/>
</dbReference>
<sequence length="345" mass="38920">MERVFIEDYTLGELESWVEQIGERRFRARQVYRHIYGRLVGTWDECTDLGKLFRAQLEYGTHLHALELREKVRAEDGTIKYLFACRDGALIESVLIPDPPRHTLCVSSQVGCALGCRFCLTGTLGLARNLRTAEIVDQLCQVQRDAGSRFRISNIVFMGMGEPLANFDAVMKALRIFLDPGGLAYSHRKITLSTCGLIPQIKRLGRESPVNLALSLHAPNDAVRSELMPINRKYSLEPLLEACRDYPIPTRKRITFEYILLKGVNDAAIHARELARRLQGIRSKVNLIAFNPHPNLPFESPSEERIRQFQEILRKAGYTATIRESRGSDIHAACGQLAARAAGFS</sequence>
<dbReference type="GO" id="GO:0030488">
    <property type="term" value="P:tRNA methylation"/>
    <property type="evidence" value="ECO:0007669"/>
    <property type="project" value="UniProtKB-UniRule"/>
</dbReference>
<dbReference type="InterPro" id="IPR027492">
    <property type="entry name" value="RNA_MTrfase_RlmN"/>
</dbReference>
<dbReference type="GO" id="GO:0070040">
    <property type="term" value="F:rRNA (adenine(2503)-C2-)-methyltransferase activity"/>
    <property type="evidence" value="ECO:0007669"/>
    <property type="project" value="UniProtKB-UniRule"/>
</dbReference>
<reference evidence="16 17" key="2">
    <citation type="submission" date="2019-05" db="EMBL/GenBank/DDBJ databases">
        <authorList>
            <person name="Suflita J.M."/>
            <person name="Marks C.R."/>
        </authorList>
    </citation>
    <scope>NUCLEOTIDE SEQUENCE [LARGE SCALE GENOMIC DNA]</scope>
    <source>
        <strain evidence="16 17">ALDC</strain>
    </source>
</reference>
<comment type="cofactor">
    <cofactor evidence="14">
        <name>[4Fe-4S] cluster</name>
        <dbReference type="ChEBI" id="CHEBI:49883"/>
    </cofactor>
    <text evidence="14">Binds 1 [4Fe-4S] cluster. The cluster is coordinated with 3 cysteines and an exchangeable S-adenosyl-L-methionine.</text>
</comment>
<dbReference type="InterPro" id="IPR040072">
    <property type="entry name" value="Methyltransferase_A"/>
</dbReference>
<dbReference type="GO" id="GO:0005737">
    <property type="term" value="C:cytoplasm"/>
    <property type="evidence" value="ECO:0007669"/>
    <property type="project" value="UniProtKB-SubCell"/>
</dbReference>
<dbReference type="SFLD" id="SFLDF00275">
    <property type="entry name" value="adenosine_C2_methyltransferase"/>
    <property type="match status" value="1"/>
</dbReference>
<feature type="binding site" evidence="14">
    <location>
        <position position="291"/>
    </location>
    <ligand>
        <name>S-adenosyl-L-methionine</name>
        <dbReference type="ChEBI" id="CHEBI:59789"/>
    </ligand>
</feature>
<evidence type="ECO:0000256" key="8">
    <source>
        <dbReference type="ARBA" id="ARBA00022691"/>
    </source>
</evidence>
<keyword evidence="6 14" id="KW-0489">Methyltransferase</keyword>
<dbReference type="OrthoDB" id="9793973at2"/>
<dbReference type="GO" id="GO:0070475">
    <property type="term" value="P:rRNA base methylation"/>
    <property type="evidence" value="ECO:0007669"/>
    <property type="project" value="UniProtKB-UniRule"/>
</dbReference>
<keyword evidence="9 14" id="KW-0819">tRNA processing</keyword>
<evidence type="ECO:0000256" key="3">
    <source>
        <dbReference type="ARBA" id="ARBA00022485"/>
    </source>
</evidence>
<accession>A0A4P8L4E0</accession>
<dbReference type="GO" id="GO:0000049">
    <property type="term" value="F:tRNA binding"/>
    <property type="evidence" value="ECO:0007669"/>
    <property type="project" value="UniProtKB-UniRule"/>
</dbReference>
<organism evidence="16 17">
    <name type="scientific">Desulfoglaeba alkanexedens ALDC</name>
    <dbReference type="NCBI Taxonomy" id="980445"/>
    <lineage>
        <taxon>Bacteria</taxon>
        <taxon>Pseudomonadati</taxon>
        <taxon>Thermodesulfobacteriota</taxon>
        <taxon>Syntrophobacteria</taxon>
        <taxon>Syntrophobacterales</taxon>
        <taxon>Syntrophobacteraceae</taxon>
        <taxon>Desulfoglaeba</taxon>
    </lineage>
</organism>
<comment type="catalytic activity">
    <reaction evidence="14">
        <text>adenosine(2503) in 23S rRNA + 2 reduced [2Fe-2S]-[ferredoxin] + 2 S-adenosyl-L-methionine = 2-methyladenosine(2503) in 23S rRNA + 5'-deoxyadenosine + L-methionine + 2 oxidized [2Fe-2S]-[ferredoxin] + S-adenosyl-L-homocysteine</text>
        <dbReference type="Rhea" id="RHEA:42916"/>
        <dbReference type="Rhea" id="RHEA-COMP:10000"/>
        <dbReference type="Rhea" id="RHEA-COMP:10001"/>
        <dbReference type="Rhea" id="RHEA-COMP:10152"/>
        <dbReference type="Rhea" id="RHEA-COMP:10282"/>
        <dbReference type="ChEBI" id="CHEBI:17319"/>
        <dbReference type="ChEBI" id="CHEBI:33737"/>
        <dbReference type="ChEBI" id="CHEBI:33738"/>
        <dbReference type="ChEBI" id="CHEBI:57844"/>
        <dbReference type="ChEBI" id="CHEBI:57856"/>
        <dbReference type="ChEBI" id="CHEBI:59789"/>
        <dbReference type="ChEBI" id="CHEBI:74411"/>
        <dbReference type="ChEBI" id="CHEBI:74497"/>
        <dbReference type="EC" id="2.1.1.192"/>
    </reaction>
</comment>
<dbReference type="KEGG" id="dax:FDQ92_12020"/>
<protein>
    <recommendedName>
        <fullName evidence="14">Probable dual-specificity RNA methyltransferase RlmN</fullName>
        <ecNumber evidence="14">2.1.1.192</ecNumber>
    </recommendedName>
    <alternativeName>
        <fullName evidence="14">23S rRNA (adenine(2503)-C(2))-methyltransferase</fullName>
    </alternativeName>
    <alternativeName>
        <fullName evidence="14">23S rRNA m2A2503 methyltransferase</fullName>
    </alternativeName>
    <alternativeName>
        <fullName evidence="14">Ribosomal RNA large subunit methyltransferase N</fullName>
    </alternativeName>
    <alternativeName>
        <fullName evidence="14">tRNA (adenine(37)-C(2))-methyltransferase</fullName>
    </alternativeName>
    <alternativeName>
        <fullName evidence="14">tRNA m2A37 methyltransferase</fullName>
    </alternativeName>
</protein>
<feature type="binding site" evidence="14">
    <location>
        <position position="193"/>
    </location>
    <ligand>
        <name>S-adenosyl-L-methionine</name>
        <dbReference type="ChEBI" id="CHEBI:59789"/>
    </ligand>
</feature>
<dbReference type="CDD" id="cd01335">
    <property type="entry name" value="Radical_SAM"/>
    <property type="match status" value="1"/>
</dbReference>
<evidence type="ECO:0000256" key="2">
    <source>
        <dbReference type="ARBA" id="ARBA00007544"/>
    </source>
</evidence>
<dbReference type="GO" id="GO:0019843">
    <property type="term" value="F:rRNA binding"/>
    <property type="evidence" value="ECO:0007669"/>
    <property type="project" value="UniProtKB-UniRule"/>
</dbReference>
<evidence type="ECO:0000256" key="9">
    <source>
        <dbReference type="ARBA" id="ARBA00022694"/>
    </source>
</evidence>
<keyword evidence="12 14" id="KW-0411">Iron-sulfur</keyword>
<dbReference type="GO" id="GO:0051539">
    <property type="term" value="F:4 iron, 4 sulfur cluster binding"/>
    <property type="evidence" value="ECO:0007669"/>
    <property type="project" value="UniProtKB-UniRule"/>
</dbReference>
<dbReference type="PROSITE" id="PS51918">
    <property type="entry name" value="RADICAL_SAM"/>
    <property type="match status" value="1"/>
</dbReference>
<dbReference type="EMBL" id="CP040098">
    <property type="protein sequence ID" value="QCQ22837.1"/>
    <property type="molecule type" value="Genomic_DNA"/>
</dbReference>
<dbReference type="FunFam" id="3.20.20.70:FF:000014">
    <property type="entry name" value="Probable dual-specificity RNA methyltransferase RlmN"/>
    <property type="match status" value="1"/>
</dbReference>
<dbReference type="PANTHER" id="PTHR30544:SF5">
    <property type="entry name" value="RADICAL SAM CORE DOMAIN-CONTAINING PROTEIN"/>
    <property type="match status" value="1"/>
</dbReference>
<evidence type="ECO:0000256" key="4">
    <source>
        <dbReference type="ARBA" id="ARBA00022490"/>
    </source>
</evidence>
<comment type="caution">
    <text evidence="14">Lacks conserved residue(s) required for the propagation of feature annotation.</text>
</comment>
<keyword evidence="8 14" id="KW-0949">S-adenosyl-L-methionine</keyword>
<feature type="binding site" evidence="14">
    <location>
        <begin position="215"/>
        <end position="217"/>
    </location>
    <ligand>
        <name>S-adenosyl-L-methionine</name>
        <dbReference type="ChEBI" id="CHEBI:59789"/>
    </ligand>
</feature>
<dbReference type="Proteomes" id="UP000298602">
    <property type="component" value="Chromosome"/>
</dbReference>
<evidence type="ECO:0000256" key="5">
    <source>
        <dbReference type="ARBA" id="ARBA00022552"/>
    </source>
</evidence>
<keyword evidence="10 14" id="KW-0479">Metal-binding</keyword>
<keyword evidence="17" id="KW-1185">Reference proteome</keyword>
<evidence type="ECO:0000256" key="12">
    <source>
        <dbReference type="ARBA" id="ARBA00023014"/>
    </source>
</evidence>
<comment type="miscellaneous">
    <text evidence="14">Reaction proceeds by a ping-pong mechanism involving intermediate methylation of a conserved cysteine residue.</text>
</comment>
<feature type="binding site" evidence="14">
    <location>
        <position position="116"/>
    </location>
    <ligand>
        <name>[4Fe-4S] cluster</name>
        <dbReference type="ChEBI" id="CHEBI:49883"/>
        <note>4Fe-4S-S-AdoMet</note>
    </ligand>
</feature>
<evidence type="ECO:0000256" key="13">
    <source>
        <dbReference type="ARBA" id="ARBA00023157"/>
    </source>
</evidence>
<dbReference type="Gene3D" id="3.20.20.70">
    <property type="entry name" value="Aldolase class I"/>
    <property type="match status" value="1"/>
</dbReference>
<keyword evidence="4 14" id="KW-0963">Cytoplasm</keyword>
<dbReference type="InterPro" id="IPR013785">
    <property type="entry name" value="Aldolase_TIM"/>
</dbReference>
<dbReference type="InterPro" id="IPR007197">
    <property type="entry name" value="rSAM"/>
</dbReference>
<dbReference type="GO" id="GO:0002935">
    <property type="term" value="F:tRNA (adenine(37)-C2)-methyltransferase activity"/>
    <property type="evidence" value="ECO:0007669"/>
    <property type="project" value="UniProtKB-UniRule"/>
</dbReference>
<evidence type="ECO:0000256" key="10">
    <source>
        <dbReference type="ARBA" id="ARBA00022723"/>
    </source>
</evidence>
<dbReference type="AlphaFoldDB" id="A0A4P8L4E0"/>
<reference evidence="16 17" key="1">
    <citation type="submission" date="2019-05" db="EMBL/GenBank/DDBJ databases">
        <title>The Complete Genome Sequence of the n-alkane-degrading Desulfoglaeba alkanexedens ALDC reveals multiple alkylsuccinate synthase gene clusters.</title>
        <authorList>
            <person name="Callaghan A.V."/>
            <person name="Davidova I.A."/>
            <person name="Duncan K.E."/>
            <person name="Morris B."/>
            <person name="McInerney M.J."/>
        </authorList>
    </citation>
    <scope>NUCLEOTIDE SEQUENCE [LARGE SCALE GENOMIC DNA]</scope>
    <source>
        <strain evidence="16 17">ALDC</strain>
    </source>
</reference>
<feature type="binding site" evidence="14">
    <location>
        <begin position="161"/>
        <end position="162"/>
    </location>
    <ligand>
        <name>S-adenosyl-L-methionine</name>
        <dbReference type="ChEBI" id="CHEBI:59789"/>
    </ligand>
</feature>
<comment type="catalytic activity">
    <reaction evidence="14">
        <text>adenosine(37) in tRNA + 2 reduced [2Fe-2S]-[ferredoxin] + 2 S-adenosyl-L-methionine = 2-methyladenosine(37) in tRNA + 5'-deoxyadenosine + L-methionine + 2 oxidized [2Fe-2S]-[ferredoxin] + S-adenosyl-L-homocysteine</text>
        <dbReference type="Rhea" id="RHEA:43332"/>
        <dbReference type="Rhea" id="RHEA-COMP:10000"/>
        <dbReference type="Rhea" id="RHEA-COMP:10001"/>
        <dbReference type="Rhea" id="RHEA-COMP:10162"/>
        <dbReference type="Rhea" id="RHEA-COMP:10485"/>
        <dbReference type="ChEBI" id="CHEBI:17319"/>
        <dbReference type="ChEBI" id="CHEBI:33737"/>
        <dbReference type="ChEBI" id="CHEBI:33738"/>
        <dbReference type="ChEBI" id="CHEBI:57844"/>
        <dbReference type="ChEBI" id="CHEBI:57856"/>
        <dbReference type="ChEBI" id="CHEBI:59789"/>
        <dbReference type="ChEBI" id="CHEBI:74411"/>
        <dbReference type="ChEBI" id="CHEBI:74497"/>
        <dbReference type="EC" id="2.1.1.192"/>
    </reaction>
</comment>
<dbReference type="PIRSF" id="PIRSF006004">
    <property type="entry name" value="CHP00048"/>
    <property type="match status" value="1"/>
</dbReference>
<dbReference type="InterPro" id="IPR058240">
    <property type="entry name" value="rSAM_sf"/>
</dbReference>
<keyword evidence="11 14" id="KW-0408">Iron</keyword>
<feature type="active site" description="Proton acceptor" evidence="14">
    <location>
        <position position="92"/>
    </location>
</feature>
<evidence type="ECO:0000259" key="15">
    <source>
        <dbReference type="PROSITE" id="PS51918"/>
    </source>
</evidence>
<dbReference type="Pfam" id="PF21016">
    <property type="entry name" value="RlmN_N"/>
    <property type="match status" value="1"/>
</dbReference>
<dbReference type="SFLD" id="SFLDS00029">
    <property type="entry name" value="Radical_SAM"/>
    <property type="match status" value="1"/>
</dbReference>
<name>A0A4P8L4E0_9BACT</name>
<evidence type="ECO:0000313" key="17">
    <source>
        <dbReference type="Proteomes" id="UP000298602"/>
    </source>
</evidence>
<evidence type="ECO:0000256" key="6">
    <source>
        <dbReference type="ARBA" id="ARBA00022603"/>
    </source>
</evidence>
<evidence type="ECO:0000313" key="16">
    <source>
        <dbReference type="EMBL" id="QCQ22837.1"/>
    </source>
</evidence>